<organism evidence="2 3">
    <name type="scientific">Spongiibacter pelagi</name>
    <dbReference type="NCBI Taxonomy" id="2760804"/>
    <lineage>
        <taxon>Bacteria</taxon>
        <taxon>Pseudomonadati</taxon>
        <taxon>Pseudomonadota</taxon>
        <taxon>Gammaproteobacteria</taxon>
        <taxon>Cellvibrionales</taxon>
        <taxon>Spongiibacteraceae</taxon>
        <taxon>Spongiibacter</taxon>
    </lineage>
</organism>
<feature type="transmembrane region" description="Helical" evidence="1">
    <location>
        <begin position="312"/>
        <end position="330"/>
    </location>
</feature>
<dbReference type="Proteomes" id="UP000610558">
    <property type="component" value="Unassembled WGS sequence"/>
</dbReference>
<reference evidence="2" key="1">
    <citation type="submission" date="2020-09" db="EMBL/GenBank/DDBJ databases">
        <authorList>
            <person name="Yoon J.-W."/>
        </authorList>
    </citation>
    <scope>NUCLEOTIDE SEQUENCE</scope>
    <source>
        <strain evidence="2">KMU-158</strain>
    </source>
</reference>
<feature type="transmembrane region" description="Helical" evidence="1">
    <location>
        <begin position="243"/>
        <end position="264"/>
    </location>
</feature>
<keyword evidence="1" id="KW-1133">Transmembrane helix</keyword>
<keyword evidence="3" id="KW-1185">Reference proteome</keyword>
<accession>A0A927C2W1</accession>
<dbReference type="RefSeq" id="WP_190765966.1">
    <property type="nucleotide sequence ID" value="NZ_JACXLD010000007.1"/>
</dbReference>
<keyword evidence="1" id="KW-0472">Membrane</keyword>
<comment type="caution">
    <text evidence="2">The sequence shown here is derived from an EMBL/GenBank/DDBJ whole genome shotgun (WGS) entry which is preliminary data.</text>
</comment>
<feature type="transmembrane region" description="Helical" evidence="1">
    <location>
        <begin position="213"/>
        <end position="231"/>
    </location>
</feature>
<sequence>MKLKNFRLLRFSAIKIALLFLGILLCSNLSYAHKLAPSLLEITETQHHKYQVLWRTPANAAVQPKPVFPLDCQLNEPDLTAVGTAMEWRWLLSCDKGLAGETLRIEDLIASRTAALVRYTSLNFPEKQSLLTADNTTYQFPVTAESERLVMQYAELGVEHILIGIDHLFFVAGLLLLAGNVKTLLKTVTAFTVGHSITLALVSLNILPQWSALIEFGIAVTILILAVELSVHKAQQASFLQRYQWPVAACFGLIHGLGFAGVLSELGLPKNDILPALLSFNIGIEIGQLLFVASLALILFVLNRLSTGFYKYARLLIIYAMGSVSVYWCLDRGISLAAELM</sequence>
<evidence type="ECO:0000256" key="1">
    <source>
        <dbReference type="SAM" id="Phobius"/>
    </source>
</evidence>
<dbReference type="AlphaFoldDB" id="A0A927C2W1"/>
<keyword evidence="1" id="KW-0812">Transmembrane</keyword>
<dbReference type="EMBL" id="JACXLD010000007">
    <property type="protein sequence ID" value="MBD2859779.1"/>
    <property type="molecule type" value="Genomic_DNA"/>
</dbReference>
<proteinExistence type="predicted"/>
<name>A0A927C2W1_9GAMM</name>
<gene>
    <name evidence="2" type="ORF">IB286_12270</name>
</gene>
<protein>
    <submittedName>
        <fullName evidence="2">HupE/UreJ family protein</fullName>
    </submittedName>
</protein>
<dbReference type="Pfam" id="PF13795">
    <property type="entry name" value="HupE_UreJ_2"/>
    <property type="match status" value="1"/>
</dbReference>
<feature type="transmembrane region" description="Helical" evidence="1">
    <location>
        <begin position="188"/>
        <end position="207"/>
    </location>
</feature>
<feature type="transmembrane region" description="Helical" evidence="1">
    <location>
        <begin position="276"/>
        <end position="300"/>
    </location>
</feature>
<feature type="transmembrane region" description="Helical" evidence="1">
    <location>
        <begin position="161"/>
        <end position="181"/>
    </location>
</feature>
<evidence type="ECO:0000313" key="3">
    <source>
        <dbReference type="Proteomes" id="UP000610558"/>
    </source>
</evidence>
<evidence type="ECO:0000313" key="2">
    <source>
        <dbReference type="EMBL" id="MBD2859779.1"/>
    </source>
</evidence>
<dbReference type="InterPro" id="IPR032809">
    <property type="entry name" value="Put_HupE_UreJ"/>
</dbReference>